<accession>A0A1B1U499</accession>
<dbReference type="InterPro" id="IPR043132">
    <property type="entry name" value="BCAT-like_C"/>
</dbReference>
<reference evidence="3" key="1">
    <citation type="submission" date="2016-07" db="EMBL/GenBank/DDBJ databases">
        <authorList>
            <person name="Florea S."/>
            <person name="Webb J.S."/>
            <person name="Jaromczyk J."/>
            <person name="Schardl C.L."/>
        </authorList>
    </citation>
    <scope>NUCLEOTIDE SEQUENCE [LARGE SCALE GENOMIC DNA]</scope>
    <source>
        <strain evidence="3">MIT 01-6242</strain>
    </source>
</reference>
<dbReference type="Gene3D" id="3.20.10.10">
    <property type="entry name" value="D-amino Acid Aminotransferase, subunit A, domain 2"/>
    <property type="match status" value="1"/>
</dbReference>
<dbReference type="EMBL" id="CP016503">
    <property type="protein sequence ID" value="ANV97571.1"/>
    <property type="molecule type" value="Genomic_DNA"/>
</dbReference>
<evidence type="ECO:0000259" key="1">
    <source>
        <dbReference type="Pfam" id="PF00425"/>
    </source>
</evidence>
<dbReference type="InterPro" id="IPR043131">
    <property type="entry name" value="BCAT-like_N"/>
</dbReference>
<dbReference type="Gene3D" id="3.60.120.10">
    <property type="entry name" value="Anthranilate synthase"/>
    <property type="match status" value="1"/>
</dbReference>
<evidence type="ECO:0000313" key="3">
    <source>
        <dbReference type="Proteomes" id="UP000092884"/>
    </source>
</evidence>
<dbReference type="PRINTS" id="PR00095">
    <property type="entry name" value="ANTSNTHASEI"/>
</dbReference>
<dbReference type="SUPFAM" id="SSF56322">
    <property type="entry name" value="ADC synthase"/>
    <property type="match status" value="1"/>
</dbReference>
<dbReference type="OrthoDB" id="9803598at2"/>
<dbReference type="AlphaFoldDB" id="A0A1B1U499"/>
<dbReference type="GO" id="GO:0046820">
    <property type="term" value="F:4-amino-4-deoxychorismate synthase activity"/>
    <property type="evidence" value="ECO:0007669"/>
    <property type="project" value="TreeGrafter"/>
</dbReference>
<feature type="domain" description="Chorismate-utilising enzyme C-terminal" evidence="1">
    <location>
        <begin position="1"/>
        <end position="173"/>
    </location>
</feature>
<protein>
    <recommendedName>
        <fullName evidence="1">Chorismate-utilising enzyme C-terminal domain-containing protein</fullName>
    </recommendedName>
</protein>
<dbReference type="InterPro" id="IPR036038">
    <property type="entry name" value="Aminotransferase-like"/>
</dbReference>
<keyword evidence="3" id="KW-1185">Reference proteome</keyword>
<gene>
    <name evidence="2" type="ORF">BBW65_01545</name>
</gene>
<proteinExistence type="predicted"/>
<dbReference type="InterPro" id="IPR019999">
    <property type="entry name" value="Anth_synth_I-like"/>
</dbReference>
<dbReference type="GO" id="GO:0000162">
    <property type="term" value="P:L-tryptophan biosynthetic process"/>
    <property type="evidence" value="ECO:0007669"/>
    <property type="project" value="TreeGrafter"/>
</dbReference>
<dbReference type="KEGG" id="het:BBW65_01545"/>
<dbReference type="Gene3D" id="3.30.470.10">
    <property type="match status" value="1"/>
</dbReference>
<sequence length="385" mass="43638">MKGTIGRGADTSEDQRLKEFLQSDIKNRSENVMIVDLLRNDLSRIATEVEVLELFAIKTYPTLFQMTSKIAGKLKDNATLLEIFTALFPCGSITGAPKKRTIEILQGIENRERGVYCGAIGLIESQEMTFSIPIRTLVQRADQGTFKQYAYGVGSGIVWDSDPWEEYQELQIKKSFLFEEFELVETMRYDDGIALLDLHLQRLQRSAKSLGFCYCDGIEEHLRSLRFSIPHKIRLKLSRNGSFVLENSPITPIVCDKIEIAKRIGGGDLIAHKTTLRPYYADVAARIARCEVFDVVFCDEEGRLLEGSRSNVYLEIDGKLLTPKSHILPGVYRQHLIEQGRVQEEELWVCDLQRAERVFCSNAVCGLLEVVRVGGDPKDFLFELA</sequence>
<dbReference type="PANTHER" id="PTHR11236">
    <property type="entry name" value="AMINOBENZOATE/ANTHRANILATE SYNTHASE"/>
    <property type="match status" value="1"/>
</dbReference>
<evidence type="ECO:0000313" key="2">
    <source>
        <dbReference type="EMBL" id="ANV97571.1"/>
    </source>
</evidence>
<name>A0A1B1U499_9HELI</name>
<dbReference type="Proteomes" id="UP000092884">
    <property type="component" value="Chromosome"/>
</dbReference>
<dbReference type="InterPro" id="IPR001544">
    <property type="entry name" value="Aminotrans_IV"/>
</dbReference>
<dbReference type="Pfam" id="PF00425">
    <property type="entry name" value="Chorismate_bind"/>
    <property type="match status" value="1"/>
</dbReference>
<dbReference type="Pfam" id="PF01063">
    <property type="entry name" value="Aminotran_4"/>
    <property type="match status" value="1"/>
</dbReference>
<organism evidence="2 3">
    <name type="scientific">Helicobacter enhydrae</name>
    <dbReference type="NCBI Taxonomy" id="222136"/>
    <lineage>
        <taxon>Bacteria</taxon>
        <taxon>Pseudomonadati</taxon>
        <taxon>Campylobacterota</taxon>
        <taxon>Epsilonproteobacteria</taxon>
        <taxon>Campylobacterales</taxon>
        <taxon>Helicobacteraceae</taxon>
        <taxon>Helicobacter</taxon>
    </lineage>
</organism>
<dbReference type="SUPFAM" id="SSF56752">
    <property type="entry name" value="D-aminoacid aminotransferase-like PLP-dependent enzymes"/>
    <property type="match status" value="1"/>
</dbReference>
<dbReference type="InterPro" id="IPR005801">
    <property type="entry name" value="ADC_synthase"/>
</dbReference>
<dbReference type="PANTHER" id="PTHR11236:SF50">
    <property type="entry name" value="AMINODEOXYCHORISMATE SYNTHASE COMPONENT 1"/>
    <property type="match status" value="1"/>
</dbReference>
<dbReference type="STRING" id="222136.BBW65_01545"/>
<dbReference type="InterPro" id="IPR015890">
    <property type="entry name" value="Chorismate_C"/>
</dbReference>